<dbReference type="SUPFAM" id="SSF51905">
    <property type="entry name" value="FAD/NAD(P)-binding domain"/>
    <property type="match status" value="1"/>
</dbReference>
<dbReference type="Proteomes" id="UP000525686">
    <property type="component" value="Unassembled WGS sequence"/>
</dbReference>
<evidence type="ECO:0000313" key="4">
    <source>
        <dbReference type="Proteomes" id="UP000525686"/>
    </source>
</evidence>
<dbReference type="EMBL" id="JABJWZ010000282">
    <property type="protein sequence ID" value="MBB1256021.1"/>
    <property type="molecule type" value="Genomic_DNA"/>
</dbReference>
<evidence type="ECO:0000256" key="1">
    <source>
        <dbReference type="SAM" id="MobiDB-lite"/>
    </source>
</evidence>
<evidence type="ECO:0000259" key="2">
    <source>
        <dbReference type="Pfam" id="PF01593"/>
    </source>
</evidence>
<name>A0A7W3WPB6_9ACTN</name>
<dbReference type="AlphaFoldDB" id="A0A7W3WPB6"/>
<proteinExistence type="predicted"/>
<dbReference type="PANTHER" id="PTHR42923">
    <property type="entry name" value="PROTOPORPHYRINOGEN OXIDASE"/>
    <property type="match status" value="1"/>
</dbReference>
<dbReference type="InterPro" id="IPR002937">
    <property type="entry name" value="Amino_oxidase"/>
</dbReference>
<dbReference type="InterPro" id="IPR036188">
    <property type="entry name" value="FAD/NAD-bd_sf"/>
</dbReference>
<dbReference type="RefSeq" id="WP_181355240.1">
    <property type="nucleotide sequence ID" value="NZ_JABJWZ010000282.1"/>
</dbReference>
<accession>A0A7W3WPB6</accession>
<dbReference type="Pfam" id="PF01593">
    <property type="entry name" value="Amino_oxidase"/>
    <property type="match status" value="1"/>
</dbReference>
<organism evidence="3 4">
    <name type="scientific">Streptomyces alkaliterrae</name>
    <dbReference type="NCBI Taxonomy" id="2213162"/>
    <lineage>
        <taxon>Bacteria</taxon>
        <taxon>Bacillati</taxon>
        <taxon>Actinomycetota</taxon>
        <taxon>Actinomycetes</taxon>
        <taxon>Kitasatosporales</taxon>
        <taxon>Streptomycetaceae</taxon>
        <taxon>Streptomyces</taxon>
    </lineage>
</organism>
<feature type="compositionally biased region" description="Gly residues" evidence="1">
    <location>
        <begin position="1"/>
        <end position="17"/>
    </location>
</feature>
<dbReference type="GO" id="GO:0016491">
    <property type="term" value="F:oxidoreductase activity"/>
    <property type="evidence" value="ECO:0007669"/>
    <property type="project" value="InterPro"/>
</dbReference>
<evidence type="ECO:0000313" key="3">
    <source>
        <dbReference type="EMBL" id="MBB1256021.1"/>
    </source>
</evidence>
<dbReference type="InterPro" id="IPR050464">
    <property type="entry name" value="Zeta_carotene_desat/Oxidored"/>
</dbReference>
<reference evidence="4" key="1">
    <citation type="submission" date="2020-05" db="EMBL/GenBank/DDBJ databases">
        <title>Classification of alakaliphilic streptomycetes isolated from an alkaline soil next to Lonar Crater, India and a proposal for the recognition of Streptomyces alkaliterrae sp. nov.</title>
        <authorList>
            <person name="Golinska P."/>
        </authorList>
    </citation>
    <scope>NUCLEOTIDE SEQUENCE [LARGE SCALE GENOMIC DNA]</scope>
    <source>
        <strain evidence="4">OF3</strain>
    </source>
</reference>
<gene>
    <name evidence="3" type="ORF">H3146_22055</name>
</gene>
<comment type="caution">
    <text evidence="3">The sequence shown here is derived from an EMBL/GenBank/DDBJ whole genome shotgun (WGS) entry which is preliminary data.</text>
</comment>
<feature type="domain" description="Amine oxidase" evidence="2">
    <location>
        <begin position="34"/>
        <end position="465"/>
    </location>
</feature>
<sequence length="526" mass="56473">MSGITTSGGGASGGGTSGRATTAKVPVTVVGGGLAGMTAALTIRQLGLPVRLLEAGAELGGQATARTINGRTEDHGVHIIPAWYRSTLELVDELGIGDRLAETDNFYQLLPGEFPHFRSYGALFSFADFVKDIRSGVTPPADRLLFYYGLIDLLSQRYDRRDQSLREFLRSRWYLTRPAIDDIEHLFVASSAAEPDVASAASFRGSIAGFSSDPGRVLMPRADLEQTLIGPFRRRLEADGVEVRTGVELVGATVADGRLATLTLRDAALPDGERTVTEEVTGHVVLAVPHGVLTGLGPDVTSALRPKYGAEELRSRPLGALHLHLRRRLPGMPDEHVRLVGSPHAITLLDVGQVWEGHTTTVLNCVVGRTARLADLSDDEAVKVIVAELMTYIPALSWDDIEHVCYQPHFDTPFYAPAPGSDRHRPENSTSLPNLHLAGDFCAAPPGIAGMEGAVRSGRAAAESVRRALRPTMPVIPVQDIGTVDPRSARAAKYALAPLAVGVRFLAARANRRRARTTTPGVTRRP</sequence>
<dbReference type="PANTHER" id="PTHR42923:SF46">
    <property type="entry name" value="AMINE OXIDASE"/>
    <property type="match status" value="1"/>
</dbReference>
<feature type="region of interest" description="Disordered" evidence="1">
    <location>
        <begin position="1"/>
        <end position="20"/>
    </location>
</feature>
<protein>
    <submittedName>
        <fullName evidence="3">FAD-dependent oxidoreductase</fullName>
    </submittedName>
</protein>
<dbReference type="Gene3D" id="3.50.50.60">
    <property type="entry name" value="FAD/NAD(P)-binding domain"/>
    <property type="match status" value="1"/>
</dbReference>